<dbReference type="EMBL" id="JBEPMA010000015">
    <property type="protein sequence ID" value="MET3618089.1"/>
    <property type="molecule type" value="Genomic_DNA"/>
</dbReference>
<dbReference type="PRINTS" id="PR00344">
    <property type="entry name" value="BCTRLSENSOR"/>
</dbReference>
<dbReference type="InterPro" id="IPR005467">
    <property type="entry name" value="His_kinase_dom"/>
</dbReference>
<dbReference type="RefSeq" id="WP_354369108.1">
    <property type="nucleotide sequence ID" value="NZ_JBEPMA010000015.1"/>
</dbReference>
<dbReference type="InterPro" id="IPR003594">
    <property type="entry name" value="HATPase_dom"/>
</dbReference>
<evidence type="ECO:0000256" key="1">
    <source>
        <dbReference type="ARBA" id="ARBA00000085"/>
    </source>
</evidence>
<dbReference type="SMART" id="SM00388">
    <property type="entry name" value="HisKA"/>
    <property type="match status" value="1"/>
</dbReference>
<evidence type="ECO:0000256" key="3">
    <source>
        <dbReference type="ARBA" id="ARBA00012438"/>
    </source>
</evidence>
<evidence type="ECO:0000256" key="6">
    <source>
        <dbReference type="ARBA" id="ARBA00022777"/>
    </source>
</evidence>
<proteinExistence type="predicted"/>
<organism evidence="9 10">
    <name type="scientific">Peptoniphilus olsenii</name>
    <dbReference type="NCBI Taxonomy" id="411570"/>
    <lineage>
        <taxon>Bacteria</taxon>
        <taxon>Bacillati</taxon>
        <taxon>Bacillota</taxon>
        <taxon>Tissierellia</taxon>
        <taxon>Tissierellales</taxon>
        <taxon>Peptoniphilaceae</taxon>
        <taxon>Peptoniphilus</taxon>
    </lineage>
</organism>
<evidence type="ECO:0000256" key="2">
    <source>
        <dbReference type="ARBA" id="ARBA00004370"/>
    </source>
</evidence>
<evidence type="ECO:0000256" key="5">
    <source>
        <dbReference type="ARBA" id="ARBA00022679"/>
    </source>
</evidence>
<evidence type="ECO:0000313" key="9">
    <source>
        <dbReference type="EMBL" id="MET3618089.1"/>
    </source>
</evidence>
<evidence type="ECO:0000256" key="7">
    <source>
        <dbReference type="ARBA" id="ARBA00023012"/>
    </source>
</evidence>
<evidence type="ECO:0000313" key="10">
    <source>
        <dbReference type="Proteomes" id="UP001549162"/>
    </source>
</evidence>
<keyword evidence="6 9" id="KW-0418">Kinase</keyword>
<dbReference type="Gene3D" id="3.30.565.10">
    <property type="entry name" value="Histidine kinase-like ATPase, C-terminal domain"/>
    <property type="match status" value="1"/>
</dbReference>
<dbReference type="Pfam" id="PF02518">
    <property type="entry name" value="HATPase_c"/>
    <property type="match status" value="1"/>
</dbReference>
<dbReference type="SMART" id="SM00387">
    <property type="entry name" value="HATPase_c"/>
    <property type="match status" value="1"/>
</dbReference>
<evidence type="ECO:0000256" key="4">
    <source>
        <dbReference type="ARBA" id="ARBA00022553"/>
    </source>
</evidence>
<dbReference type="InterPro" id="IPR004358">
    <property type="entry name" value="Sig_transdc_His_kin-like_C"/>
</dbReference>
<comment type="caution">
    <text evidence="9">The sequence shown here is derived from an EMBL/GenBank/DDBJ whole genome shotgun (WGS) entry which is preliminary data.</text>
</comment>
<dbReference type="Proteomes" id="UP001549162">
    <property type="component" value="Unassembled WGS sequence"/>
</dbReference>
<dbReference type="CDD" id="cd00075">
    <property type="entry name" value="HATPase"/>
    <property type="match status" value="1"/>
</dbReference>
<dbReference type="InterPro" id="IPR050351">
    <property type="entry name" value="BphY/WalK/GraS-like"/>
</dbReference>
<dbReference type="CDD" id="cd00082">
    <property type="entry name" value="HisKA"/>
    <property type="match status" value="1"/>
</dbReference>
<accession>A0ABV2JBC1</accession>
<dbReference type="SUPFAM" id="SSF55874">
    <property type="entry name" value="ATPase domain of HSP90 chaperone/DNA topoisomerase II/histidine kinase"/>
    <property type="match status" value="1"/>
</dbReference>
<keyword evidence="4" id="KW-0597">Phosphoprotein</keyword>
<comment type="subcellular location">
    <subcellularLocation>
        <location evidence="2">Membrane</location>
    </subcellularLocation>
</comment>
<dbReference type="InterPro" id="IPR036097">
    <property type="entry name" value="HisK_dim/P_sf"/>
</dbReference>
<feature type="domain" description="Histidine kinase" evidence="8">
    <location>
        <begin position="83"/>
        <end position="287"/>
    </location>
</feature>
<keyword evidence="7" id="KW-0902">Two-component regulatory system</keyword>
<gene>
    <name evidence="9" type="ORF">ABID14_001724</name>
</gene>
<sequence length="287" mass="33389">MIYLLYILSLVFLYYFLNRKKQNRIKQLENLIDRLGKKDYSIPMIQDEFSLLEDKIYKIFTQLIESREELDKNSKKQIENLENIAHQVKTPITSMLFDLETLSTNEDNREKISRIEFQLNRLNSLSDILLKLSSLDSNVDNMQKREVLISEVIDYTVDILRDDIEYKNISIISDVHNYIINADYYWVCEAFINILKNAINLKNISYIKVSASKNPIYTQILVEDDGGGIDEKCLNKVFQRFYKTPDSNGFGIGLAMAKTIIENNNGNISVKNAEEGAVFDIKFYNVT</sequence>
<dbReference type="Pfam" id="PF00512">
    <property type="entry name" value="HisKA"/>
    <property type="match status" value="1"/>
</dbReference>
<dbReference type="PANTHER" id="PTHR45453">
    <property type="entry name" value="PHOSPHATE REGULON SENSOR PROTEIN PHOR"/>
    <property type="match status" value="1"/>
</dbReference>
<dbReference type="InterPro" id="IPR003661">
    <property type="entry name" value="HisK_dim/P_dom"/>
</dbReference>
<protein>
    <recommendedName>
        <fullName evidence="3">histidine kinase</fullName>
        <ecNumber evidence="3">2.7.13.3</ecNumber>
    </recommendedName>
</protein>
<dbReference type="PROSITE" id="PS50109">
    <property type="entry name" value="HIS_KIN"/>
    <property type="match status" value="1"/>
</dbReference>
<dbReference type="Gene3D" id="1.10.287.130">
    <property type="match status" value="1"/>
</dbReference>
<dbReference type="GO" id="GO:0016301">
    <property type="term" value="F:kinase activity"/>
    <property type="evidence" value="ECO:0007669"/>
    <property type="project" value="UniProtKB-KW"/>
</dbReference>
<keyword evidence="5" id="KW-0808">Transferase</keyword>
<keyword evidence="10" id="KW-1185">Reference proteome</keyword>
<dbReference type="SUPFAM" id="SSF47384">
    <property type="entry name" value="Homodimeric domain of signal transducing histidine kinase"/>
    <property type="match status" value="1"/>
</dbReference>
<reference evidence="9 10" key="1">
    <citation type="submission" date="2024-06" db="EMBL/GenBank/DDBJ databases">
        <title>Genomic Encyclopedia of Type Strains, Phase IV (KMG-IV): sequencing the most valuable type-strain genomes for metagenomic binning, comparative biology and taxonomic classification.</title>
        <authorList>
            <person name="Goeker M."/>
        </authorList>
    </citation>
    <scope>NUCLEOTIDE SEQUENCE [LARGE SCALE GENOMIC DNA]</scope>
    <source>
        <strain evidence="9 10">DSM 21460</strain>
    </source>
</reference>
<dbReference type="PANTHER" id="PTHR45453:SF1">
    <property type="entry name" value="PHOSPHATE REGULON SENSOR PROTEIN PHOR"/>
    <property type="match status" value="1"/>
</dbReference>
<comment type="catalytic activity">
    <reaction evidence="1">
        <text>ATP + protein L-histidine = ADP + protein N-phospho-L-histidine.</text>
        <dbReference type="EC" id="2.7.13.3"/>
    </reaction>
</comment>
<dbReference type="InterPro" id="IPR036890">
    <property type="entry name" value="HATPase_C_sf"/>
</dbReference>
<dbReference type="EC" id="2.7.13.3" evidence="3"/>
<evidence type="ECO:0000259" key="8">
    <source>
        <dbReference type="PROSITE" id="PS50109"/>
    </source>
</evidence>
<name>A0ABV2JBC1_9FIRM</name>